<keyword evidence="4" id="KW-1185">Reference proteome</keyword>
<evidence type="ECO:0000259" key="2">
    <source>
        <dbReference type="Pfam" id="PF00248"/>
    </source>
</evidence>
<dbReference type="STRING" id="380248.SAMN05216251_103136"/>
<dbReference type="InterPro" id="IPR023210">
    <property type="entry name" value="NADP_OxRdtase_dom"/>
</dbReference>
<dbReference type="InterPro" id="IPR036812">
    <property type="entry name" value="NAD(P)_OxRdtase_dom_sf"/>
</dbReference>
<dbReference type="SUPFAM" id="SSF51430">
    <property type="entry name" value="NAD(P)-linked oxidoreductase"/>
    <property type="match status" value="1"/>
</dbReference>
<accession>A0A1I2AMK7</accession>
<dbReference type="GO" id="GO:0016491">
    <property type="term" value="F:oxidoreductase activity"/>
    <property type="evidence" value="ECO:0007669"/>
    <property type="project" value="UniProtKB-KW"/>
</dbReference>
<dbReference type="PANTHER" id="PTHR43625:SF40">
    <property type="entry name" value="ALDO-KETO REDUCTASE YAKC [NADP(+)]"/>
    <property type="match status" value="1"/>
</dbReference>
<dbReference type="Proteomes" id="UP000199323">
    <property type="component" value="Unassembled WGS sequence"/>
</dbReference>
<dbReference type="Gene3D" id="3.20.20.100">
    <property type="entry name" value="NADP-dependent oxidoreductase domain"/>
    <property type="match status" value="1"/>
</dbReference>
<protein>
    <submittedName>
        <fullName evidence="3">Predicted oxidoreductase</fullName>
    </submittedName>
</protein>
<name>A0A1I2AMK7_9ACTN</name>
<feature type="domain" description="NADP-dependent oxidoreductase" evidence="2">
    <location>
        <begin position="18"/>
        <end position="312"/>
    </location>
</feature>
<dbReference type="AlphaFoldDB" id="A0A1I2AMK7"/>
<evidence type="ECO:0000256" key="1">
    <source>
        <dbReference type="ARBA" id="ARBA00023002"/>
    </source>
</evidence>
<dbReference type="GO" id="GO:0005737">
    <property type="term" value="C:cytoplasm"/>
    <property type="evidence" value="ECO:0007669"/>
    <property type="project" value="TreeGrafter"/>
</dbReference>
<dbReference type="OrthoDB" id="9768793at2"/>
<dbReference type="PANTHER" id="PTHR43625">
    <property type="entry name" value="AFLATOXIN B1 ALDEHYDE REDUCTASE"/>
    <property type="match status" value="1"/>
</dbReference>
<dbReference type="Pfam" id="PF00248">
    <property type="entry name" value="Aldo_ket_red"/>
    <property type="match status" value="1"/>
</dbReference>
<reference evidence="3 4" key="1">
    <citation type="submission" date="2016-10" db="EMBL/GenBank/DDBJ databases">
        <authorList>
            <person name="de Groot N.N."/>
        </authorList>
    </citation>
    <scope>NUCLEOTIDE SEQUENCE [LARGE SCALE GENOMIC DNA]</scope>
    <source>
        <strain evidence="3 4">CGMCC 4.3510</strain>
    </source>
</reference>
<keyword evidence="1" id="KW-0560">Oxidoreductase</keyword>
<dbReference type="InterPro" id="IPR050791">
    <property type="entry name" value="Aldo-Keto_reductase"/>
</dbReference>
<gene>
    <name evidence="3" type="ORF">SAMN05216251_103136</name>
</gene>
<dbReference type="CDD" id="cd19076">
    <property type="entry name" value="AKR_AKR13A_13D"/>
    <property type="match status" value="1"/>
</dbReference>
<evidence type="ECO:0000313" key="3">
    <source>
        <dbReference type="EMBL" id="SFE44798.1"/>
    </source>
</evidence>
<dbReference type="InterPro" id="IPR020471">
    <property type="entry name" value="AKR"/>
</dbReference>
<organism evidence="3 4">
    <name type="scientific">Actinacidiphila alni</name>
    <dbReference type="NCBI Taxonomy" id="380248"/>
    <lineage>
        <taxon>Bacteria</taxon>
        <taxon>Bacillati</taxon>
        <taxon>Actinomycetota</taxon>
        <taxon>Actinomycetes</taxon>
        <taxon>Kitasatosporales</taxon>
        <taxon>Streptomycetaceae</taxon>
        <taxon>Actinacidiphila</taxon>
    </lineage>
</organism>
<evidence type="ECO:0000313" key="4">
    <source>
        <dbReference type="Proteomes" id="UP000199323"/>
    </source>
</evidence>
<proteinExistence type="predicted"/>
<dbReference type="RefSeq" id="WP_093712381.1">
    <property type="nucleotide sequence ID" value="NZ_FONG01000003.1"/>
</dbReference>
<sequence>MSLPQRRLGTDGPLVGAVGYGAMGFARPYGQTAEQTTDDSGDALIGRALDLGVTLVDSSDIYGSSEEVIGKAVARRRDQVVLATKFGIVRGPGPDGPPVINGRPEYVRERIERSLTRLGTDHVDLYYQHRVDPDTPIEETVGAMAELVQEGKVRHLGLSEAAADTIRRAHAVHPISAVQTEWSLWSRDIEDEVFPLCRDLGIAIVPYSPLGRGMLTGTLTSYDDLPADDYRRRMPRFSRETFETNLAAVRTVRDIAAAHGATPGQVALAWLLAKAPDVVPIPGTLHVSRLTENAAAAQLALADEEIKRLDDLTVVGERETELGRNWSYGVTPPPA</sequence>
<dbReference type="PRINTS" id="PR00069">
    <property type="entry name" value="ALDKETRDTASE"/>
</dbReference>
<dbReference type="EMBL" id="FONG01000003">
    <property type="protein sequence ID" value="SFE44798.1"/>
    <property type="molecule type" value="Genomic_DNA"/>
</dbReference>